<organism evidence="8 9">
    <name type="scientific">Octopus vulgaris</name>
    <name type="common">Common octopus</name>
    <dbReference type="NCBI Taxonomy" id="6645"/>
    <lineage>
        <taxon>Eukaryota</taxon>
        <taxon>Metazoa</taxon>
        <taxon>Spiralia</taxon>
        <taxon>Lophotrochozoa</taxon>
        <taxon>Mollusca</taxon>
        <taxon>Cephalopoda</taxon>
        <taxon>Coleoidea</taxon>
        <taxon>Octopodiformes</taxon>
        <taxon>Octopoda</taxon>
        <taxon>Incirrata</taxon>
        <taxon>Octopodidae</taxon>
        <taxon>Octopus</taxon>
    </lineage>
</organism>
<keyword evidence="9" id="KW-1185">Reference proteome</keyword>
<dbReference type="Pfam" id="PF00096">
    <property type="entry name" value="zf-C2H2"/>
    <property type="match status" value="4"/>
</dbReference>
<keyword evidence="2" id="KW-0677">Repeat</keyword>
<dbReference type="GO" id="GO:0008270">
    <property type="term" value="F:zinc ion binding"/>
    <property type="evidence" value="ECO:0007669"/>
    <property type="project" value="UniProtKB-KW"/>
</dbReference>
<keyword evidence="5" id="KW-0539">Nucleus</keyword>
<dbReference type="PROSITE" id="PS00028">
    <property type="entry name" value="ZINC_FINGER_C2H2_1"/>
    <property type="match status" value="5"/>
</dbReference>
<evidence type="ECO:0000256" key="5">
    <source>
        <dbReference type="ARBA" id="ARBA00023242"/>
    </source>
</evidence>
<dbReference type="GO" id="GO:0005634">
    <property type="term" value="C:nucleus"/>
    <property type="evidence" value="ECO:0007669"/>
    <property type="project" value="TreeGrafter"/>
</dbReference>
<feature type="domain" description="C2H2-type" evidence="7">
    <location>
        <begin position="91"/>
        <end position="118"/>
    </location>
</feature>
<evidence type="ECO:0000256" key="6">
    <source>
        <dbReference type="PROSITE-ProRule" id="PRU00042"/>
    </source>
</evidence>
<name>A0AA36FDP0_OCTVU</name>
<feature type="domain" description="C2H2-type" evidence="7">
    <location>
        <begin position="128"/>
        <end position="156"/>
    </location>
</feature>
<dbReference type="PANTHER" id="PTHR24393">
    <property type="entry name" value="ZINC FINGER PROTEIN"/>
    <property type="match status" value="1"/>
</dbReference>
<feature type="domain" description="C2H2-type" evidence="7">
    <location>
        <begin position="63"/>
        <end position="90"/>
    </location>
</feature>
<dbReference type="PROSITE" id="PS50157">
    <property type="entry name" value="ZINC_FINGER_C2H2_2"/>
    <property type="match status" value="5"/>
</dbReference>
<evidence type="ECO:0000259" key="7">
    <source>
        <dbReference type="PROSITE" id="PS50157"/>
    </source>
</evidence>
<dbReference type="EMBL" id="OX597827">
    <property type="protein sequence ID" value="CAI9733369.1"/>
    <property type="molecule type" value="Genomic_DNA"/>
</dbReference>
<proteinExistence type="predicted"/>
<dbReference type="GO" id="GO:0000978">
    <property type="term" value="F:RNA polymerase II cis-regulatory region sequence-specific DNA binding"/>
    <property type="evidence" value="ECO:0007669"/>
    <property type="project" value="TreeGrafter"/>
</dbReference>
<dbReference type="SMART" id="SM00355">
    <property type="entry name" value="ZnF_C2H2"/>
    <property type="match status" value="5"/>
</dbReference>
<evidence type="ECO:0000256" key="2">
    <source>
        <dbReference type="ARBA" id="ARBA00022737"/>
    </source>
</evidence>
<dbReference type="FunFam" id="3.30.160.60:FF:002343">
    <property type="entry name" value="Zinc finger protein 33A"/>
    <property type="match status" value="1"/>
</dbReference>
<feature type="domain" description="C2H2-type" evidence="7">
    <location>
        <begin position="168"/>
        <end position="195"/>
    </location>
</feature>
<accession>A0AA36FDP0</accession>
<evidence type="ECO:0000256" key="4">
    <source>
        <dbReference type="ARBA" id="ARBA00022833"/>
    </source>
</evidence>
<dbReference type="InterPro" id="IPR036236">
    <property type="entry name" value="Znf_C2H2_sf"/>
</dbReference>
<evidence type="ECO:0000256" key="1">
    <source>
        <dbReference type="ARBA" id="ARBA00022723"/>
    </source>
</evidence>
<evidence type="ECO:0000313" key="8">
    <source>
        <dbReference type="EMBL" id="CAI9733369.1"/>
    </source>
</evidence>
<dbReference type="PANTHER" id="PTHR24393:SF34">
    <property type="entry name" value="PR_SET DOMAIN 13"/>
    <property type="match status" value="1"/>
</dbReference>
<dbReference type="GO" id="GO:0001228">
    <property type="term" value="F:DNA-binding transcription activator activity, RNA polymerase II-specific"/>
    <property type="evidence" value="ECO:0007669"/>
    <property type="project" value="TreeGrafter"/>
</dbReference>
<sequence>MLMYDTCSCVDMIMDNVEPTREDEKIVMISSESASTPEPEKRILQNRYNSGVVRTARLSKKLFHCDTCGKDFSRKEYLQMHQRNHLPENPFMCKICGREFNRNFPLQKHQQTHENAKKQREKYKDNRFKCEICDEKFPDHSSLMGHYSRKHSNGNDDGKGKWESVPDFPCHICGKSYKKETSLKRHVPIHKKKPFHCDLCKRNFVLDKQLQEHKAKHRINKD</sequence>
<keyword evidence="4" id="KW-0862">Zinc</keyword>
<evidence type="ECO:0000313" key="9">
    <source>
        <dbReference type="Proteomes" id="UP001162480"/>
    </source>
</evidence>
<dbReference type="AlphaFoldDB" id="A0AA36FDP0"/>
<dbReference type="Proteomes" id="UP001162480">
    <property type="component" value="Chromosome 14"/>
</dbReference>
<feature type="domain" description="C2H2-type" evidence="7">
    <location>
        <begin position="195"/>
        <end position="222"/>
    </location>
</feature>
<evidence type="ECO:0000256" key="3">
    <source>
        <dbReference type="ARBA" id="ARBA00022771"/>
    </source>
</evidence>
<protein>
    <submittedName>
        <fullName evidence="8">Finger 233-like</fullName>
    </submittedName>
</protein>
<reference evidence="8" key="1">
    <citation type="submission" date="2023-08" db="EMBL/GenBank/DDBJ databases">
        <authorList>
            <person name="Alioto T."/>
            <person name="Alioto T."/>
            <person name="Gomez Garrido J."/>
        </authorList>
    </citation>
    <scope>NUCLEOTIDE SEQUENCE</scope>
</reference>
<keyword evidence="1" id="KW-0479">Metal-binding</keyword>
<dbReference type="Gene3D" id="3.30.160.60">
    <property type="entry name" value="Classic Zinc Finger"/>
    <property type="match status" value="3"/>
</dbReference>
<gene>
    <name evidence="8" type="ORF">OCTVUL_1B030158</name>
</gene>
<dbReference type="SUPFAM" id="SSF57667">
    <property type="entry name" value="beta-beta-alpha zinc fingers"/>
    <property type="match status" value="2"/>
</dbReference>
<dbReference type="InterPro" id="IPR013087">
    <property type="entry name" value="Znf_C2H2_type"/>
</dbReference>
<keyword evidence="3 6" id="KW-0863">Zinc-finger</keyword>